<dbReference type="Proteomes" id="UP001234787">
    <property type="component" value="Unassembled WGS sequence"/>
</dbReference>
<evidence type="ECO:0000313" key="3">
    <source>
        <dbReference type="Proteomes" id="UP001234787"/>
    </source>
</evidence>
<feature type="region of interest" description="Disordered" evidence="1">
    <location>
        <begin position="1"/>
        <end position="34"/>
    </location>
</feature>
<dbReference type="Gene3D" id="3.10.580.10">
    <property type="entry name" value="CBS-domain"/>
    <property type="match status" value="1"/>
</dbReference>
<feature type="compositionally biased region" description="Polar residues" evidence="1">
    <location>
        <begin position="17"/>
        <end position="31"/>
    </location>
</feature>
<dbReference type="SUPFAM" id="SSF54631">
    <property type="entry name" value="CBS-domain pair"/>
    <property type="match status" value="1"/>
</dbReference>
<feature type="non-terminal residue" evidence="2">
    <location>
        <position position="1"/>
    </location>
</feature>
<gene>
    <name evidence="2" type="ORF">SUGI_1524820</name>
</gene>
<comment type="caution">
    <text evidence="2">The sequence shown here is derived from an EMBL/GenBank/DDBJ whole genome shotgun (WGS) entry which is preliminary data.</text>
</comment>
<sequence>LDTENKSVLKQQVPAKNGNTVNPRNSTSPSSPGERIVKRLSLSRTLTTSEDTKVSDACSRMVLRKVDAVLLTNLKSVHCGIMTVKDIATRVITEVPSVDIADVSPPFVFLALVKSLLRFIFFCCCTKLLGEAKC</sequence>
<evidence type="ECO:0000313" key="2">
    <source>
        <dbReference type="EMBL" id="GLJ59853.1"/>
    </source>
</evidence>
<keyword evidence="3" id="KW-1185">Reference proteome</keyword>
<dbReference type="EMBL" id="BSEH01002138">
    <property type="protein sequence ID" value="GLJ59853.1"/>
    <property type="molecule type" value="Genomic_DNA"/>
</dbReference>
<name>A0AAD3NV11_CRYJA</name>
<dbReference type="AlphaFoldDB" id="A0AAD3NV11"/>
<evidence type="ECO:0000256" key="1">
    <source>
        <dbReference type="SAM" id="MobiDB-lite"/>
    </source>
</evidence>
<accession>A0AAD3NV11</accession>
<protein>
    <recommendedName>
        <fullName evidence="4">CBS domain-containing protein</fullName>
    </recommendedName>
</protein>
<proteinExistence type="predicted"/>
<feature type="non-terminal residue" evidence="2">
    <location>
        <position position="134"/>
    </location>
</feature>
<evidence type="ECO:0008006" key="4">
    <source>
        <dbReference type="Google" id="ProtNLM"/>
    </source>
</evidence>
<organism evidence="2 3">
    <name type="scientific">Cryptomeria japonica</name>
    <name type="common">Japanese cedar</name>
    <name type="synonym">Cupressus japonica</name>
    <dbReference type="NCBI Taxonomy" id="3369"/>
    <lineage>
        <taxon>Eukaryota</taxon>
        <taxon>Viridiplantae</taxon>
        <taxon>Streptophyta</taxon>
        <taxon>Embryophyta</taxon>
        <taxon>Tracheophyta</taxon>
        <taxon>Spermatophyta</taxon>
        <taxon>Pinopsida</taxon>
        <taxon>Pinidae</taxon>
        <taxon>Conifers II</taxon>
        <taxon>Cupressales</taxon>
        <taxon>Cupressaceae</taxon>
        <taxon>Cryptomeria</taxon>
    </lineage>
</organism>
<reference evidence="2" key="1">
    <citation type="submission" date="2022-12" db="EMBL/GenBank/DDBJ databases">
        <title>Chromosome-Level Genome Assembly of Japanese Cedar (Cryptomeriajaponica D. Don).</title>
        <authorList>
            <person name="Fujino T."/>
            <person name="Yamaguchi K."/>
            <person name="Yokoyama T."/>
            <person name="Hamanaka T."/>
            <person name="Harazono Y."/>
            <person name="Kamada H."/>
            <person name="Kobayashi W."/>
            <person name="Ujino-Ihara T."/>
            <person name="Uchiyama K."/>
            <person name="Matsumoto A."/>
            <person name="Izuno A."/>
            <person name="Tsumura Y."/>
            <person name="Toyoda A."/>
            <person name="Shigenobu S."/>
            <person name="Moriguchi Y."/>
            <person name="Ueno S."/>
            <person name="Kasahara M."/>
        </authorList>
    </citation>
    <scope>NUCLEOTIDE SEQUENCE</scope>
</reference>
<dbReference type="InterPro" id="IPR046342">
    <property type="entry name" value="CBS_dom_sf"/>
</dbReference>